<dbReference type="Proteomes" id="UP000586827">
    <property type="component" value="Unassembled WGS sequence"/>
</dbReference>
<dbReference type="Gene3D" id="3.10.180.10">
    <property type="entry name" value="2,3-Dihydroxybiphenyl 1,2-Dioxygenase, domain 1"/>
    <property type="match status" value="1"/>
</dbReference>
<protein>
    <submittedName>
        <fullName evidence="2">VOC family protein</fullName>
    </submittedName>
</protein>
<dbReference type="InterPro" id="IPR004360">
    <property type="entry name" value="Glyas_Fos-R_dOase_dom"/>
</dbReference>
<evidence type="ECO:0000313" key="2">
    <source>
        <dbReference type="EMBL" id="NNH68660.1"/>
    </source>
</evidence>
<dbReference type="EMBL" id="JABELX010000001">
    <property type="protein sequence ID" value="NNH68660.1"/>
    <property type="molecule type" value="Genomic_DNA"/>
</dbReference>
<dbReference type="PANTHER" id="PTHR36503:SF1">
    <property type="entry name" value="BLR2520 PROTEIN"/>
    <property type="match status" value="1"/>
</dbReference>
<dbReference type="SUPFAM" id="SSF54593">
    <property type="entry name" value="Glyoxalase/Bleomycin resistance protein/Dihydroxybiphenyl dioxygenase"/>
    <property type="match status" value="1"/>
</dbReference>
<feature type="domain" description="VOC" evidence="1">
    <location>
        <begin position="1"/>
        <end position="123"/>
    </location>
</feature>
<sequence>MAFIPCIAVTDTAASAAFYEKLGFTVDSQMATDTDDIHMLLYKGELCAMLYRRAQLDTWLPNLADQPTGFSGMFYLSVEDYDDTYRDFAANATVVRDSATDHTGTREFYITDPDGYVIGGNDAASRRNSELVGKY</sequence>
<evidence type="ECO:0000313" key="3">
    <source>
        <dbReference type="Proteomes" id="UP000586827"/>
    </source>
</evidence>
<dbReference type="AlphaFoldDB" id="A0A849BWI3"/>
<dbReference type="Pfam" id="PF00903">
    <property type="entry name" value="Glyoxalase"/>
    <property type="match status" value="1"/>
</dbReference>
<dbReference type="InterPro" id="IPR037523">
    <property type="entry name" value="VOC_core"/>
</dbReference>
<proteinExistence type="predicted"/>
<name>A0A849BWI3_9NOCA</name>
<gene>
    <name evidence="2" type="ORF">HLB23_01980</name>
</gene>
<dbReference type="PANTHER" id="PTHR36503">
    <property type="entry name" value="BLR2520 PROTEIN"/>
    <property type="match status" value="1"/>
</dbReference>
<dbReference type="InterPro" id="IPR029068">
    <property type="entry name" value="Glyas_Bleomycin-R_OHBP_Dase"/>
</dbReference>
<comment type="caution">
    <text evidence="2">The sequence shown here is derived from an EMBL/GenBank/DDBJ whole genome shotgun (WGS) entry which is preliminary data.</text>
</comment>
<dbReference type="PROSITE" id="PS51819">
    <property type="entry name" value="VOC"/>
    <property type="match status" value="1"/>
</dbReference>
<keyword evidence="3" id="KW-1185">Reference proteome</keyword>
<accession>A0A849BWI3</accession>
<dbReference type="RefSeq" id="WP_067520260.1">
    <property type="nucleotide sequence ID" value="NZ_JABELX010000001.1"/>
</dbReference>
<evidence type="ECO:0000259" key="1">
    <source>
        <dbReference type="PROSITE" id="PS51819"/>
    </source>
</evidence>
<organism evidence="2 3">
    <name type="scientific">Nocardia uniformis</name>
    <dbReference type="NCBI Taxonomy" id="53432"/>
    <lineage>
        <taxon>Bacteria</taxon>
        <taxon>Bacillati</taxon>
        <taxon>Actinomycetota</taxon>
        <taxon>Actinomycetes</taxon>
        <taxon>Mycobacteriales</taxon>
        <taxon>Nocardiaceae</taxon>
        <taxon>Nocardia</taxon>
    </lineage>
</organism>
<reference evidence="2 3" key="1">
    <citation type="submission" date="2020-05" db="EMBL/GenBank/DDBJ databases">
        <title>MicrobeNet Type strains.</title>
        <authorList>
            <person name="Nicholson A.C."/>
        </authorList>
    </citation>
    <scope>NUCLEOTIDE SEQUENCE [LARGE SCALE GENOMIC DNA]</scope>
    <source>
        <strain evidence="2 3">JCM 3224</strain>
    </source>
</reference>